<dbReference type="Pfam" id="PF00125">
    <property type="entry name" value="Histone"/>
    <property type="match status" value="1"/>
</dbReference>
<evidence type="ECO:0000256" key="4">
    <source>
        <dbReference type="ARBA" id="ARBA00023269"/>
    </source>
</evidence>
<feature type="compositionally biased region" description="Low complexity" evidence="5">
    <location>
        <begin position="105"/>
        <end position="120"/>
    </location>
</feature>
<evidence type="ECO:0000256" key="5">
    <source>
        <dbReference type="SAM" id="MobiDB-lite"/>
    </source>
</evidence>
<organism evidence="7 8">
    <name type="scientific">Sphaerulina musiva (strain SO2202)</name>
    <name type="common">Poplar stem canker fungus</name>
    <name type="synonym">Septoria musiva</name>
    <dbReference type="NCBI Taxonomy" id="692275"/>
    <lineage>
        <taxon>Eukaryota</taxon>
        <taxon>Fungi</taxon>
        <taxon>Dikarya</taxon>
        <taxon>Ascomycota</taxon>
        <taxon>Pezizomycotina</taxon>
        <taxon>Dothideomycetes</taxon>
        <taxon>Dothideomycetidae</taxon>
        <taxon>Mycosphaerellales</taxon>
        <taxon>Mycosphaerellaceae</taxon>
        <taxon>Sphaerulina</taxon>
    </lineage>
</organism>
<dbReference type="EMBL" id="KB456260">
    <property type="protein sequence ID" value="EMF16263.1"/>
    <property type="molecule type" value="Genomic_DNA"/>
</dbReference>
<evidence type="ECO:0000256" key="2">
    <source>
        <dbReference type="ARBA" id="ARBA00010343"/>
    </source>
</evidence>
<comment type="similarity">
    <text evidence="2">Belongs to the histone H3 family.</text>
</comment>
<keyword evidence="8" id="KW-1185">Reference proteome</keyword>
<feature type="compositionally biased region" description="Polar residues" evidence="5">
    <location>
        <begin position="121"/>
        <end position="131"/>
    </location>
</feature>
<dbReference type="RefSeq" id="XP_016764384.1">
    <property type="nucleotide sequence ID" value="XM_016908571.1"/>
</dbReference>
<feature type="non-terminal residue" evidence="7">
    <location>
        <position position="1"/>
    </location>
</feature>
<protein>
    <recommendedName>
        <fullName evidence="6">Core Histone H2A/H2B/H3 domain-containing protein</fullName>
    </recommendedName>
</protein>
<name>N1QKX0_SPHMS</name>
<dbReference type="GeneID" id="27905708"/>
<proteinExistence type="inferred from homology"/>
<dbReference type="Proteomes" id="UP000016931">
    <property type="component" value="Unassembled WGS sequence"/>
</dbReference>
<evidence type="ECO:0000256" key="3">
    <source>
        <dbReference type="ARBA" id="ARBA00022454"/>
    </source>
</evidence>
<dbReference type="GO" id="GO:0003677">
    <property type="term" value="F:DNA binding"/>
    <property type="evidence" value="ECO:0007669"/>
    <property type="project" value="InterPro"/>
</dbReference>
<comment type="subcellular location">
    <subcellularLocation>
        <location evidence="1">Chromosome</location>
    </subcellularLocation>
</comment>
<dbReference type="GO" id="GO:0000786">
    <property type="term" value="C:nucleosome"/>
    <property type="evidence" value="ECO:0007669"/>
    <property type="project" value="UniProtKB-KW"/>
</dbReference>
<feature type="compositionally biased region" description="Acidic residues" evidence="5">
    <location>
        <begin position="95"/>
        <end position="104"/>
    </location>
</feature>
<reference evidence="7 8" key="1">
    <citation type="journal article" date="2012" name="PLoS Pathog.">
        <title>Diverse lifestyles and strategies of plant pathogenesis encoded in the genomes of eighteen Dothideomycetes fungi.</title>
        <authorList>
            <person name="Ohm R.A."/>
            <person name="Feau N."/>
            <person name="Henrissat B."/>
            <person name="Schoch C.L."/>
            <person name="Horwitz B.A."/>
            <person name="Barry K.W."/>
            <person name="Condon B.J."/>
            <person name="Copeland A.C."/>
            <person name="Dhillon B."/>
            <person name="Glaser F."/>
            <person name="Hesse C.N."/>
            <person name="Kosti I."/>
            <person name="LaButti K."/>
            <person name="Lindquist E.A."/>
            <person name="Lucas S."/>
            <person name="Salamov A.A."/>
            <person name="Bradshaw R.E."/>
            <person name="Ciuffetti L."/>
            <person name="Hamelin R.C."/>
            <person name="Kema G.H.J."/>
            <person name="Lawrence C."/>
            <person name="Scott J.A."/>
            <person name="Spatafora J.W."/>
            <person name="Turgeon B.G."/>
            <person name="de Wit P.J.G.M."/>
            <person name="Zhong S."/>
            <person name="Goodwin S.B."/>
            <person name="Grigoriev I.V."/>
        </authorList>
    </citation>
    <scope>NUCLEOTIDE SEQUENCE [LARGE SCALE GENOMIC DNA]</scope>
    <source>
        <strain evidence="7 8">SO2202</strain>
    </source>
</reference>
<accession>N1QKX0</accession>
<dbReference type="InterPro" id="IPR007125">
    <property type="entry name" value="H2A/H2B/H3"/>
</dbReference>
<evidence type="ECO:0000313" key="7">
    <source>
        <dbReference type="EMBL" id="EMF16263.1"/>
    </source>
</evidence>
<evidence type="ECO:0000313" key="8">
    <source>
        <dbReference type="Proteomes" id="UP000016931"/>
    </source>
</evidence>
<keyword evidence="3" id="KW-0158">Chromosome</keyword>
<dbReference type="InterPro" id="IPR009072">
    <property type="entry name" value="Histone-fold"/>
</dbReference>
<dbReference type="PRINTS" id="PR00622">
    <property type="entry name" value="HISTONEH3"/>
</dbReference>
<evidence type="ECO:0000259" key="6">
    <source>
        <dbReference type="Pfam" id="PF00125"/>
    </source>
</evidence>
<feature type="region of interest" description="Disordered" evidence="5">
    <location>
        <begin position="49"/>
        <end position="131"/>
    </location>
</feature>
<keyword evidence="4" id="KW-0238">DNA-binding</keyword>
<dbReference type="Gene3D" id="1.10.20.10">
    <property type="entry name" value="Histone, subunit A"/>
    <property type="match status" value="1"/>
</dbReference>
<dbReference type="InterPro" id="IPR000164">
    <property type="entry name" value="Histone_H3/CENP-A"/>
</dbReference>
<dbReference type="GO" id="GO:0030527">
    <property type="term" value="F:structural constituent of chromatin"/>
    <property type="evidence" value="ECO:0007669"/>
    <property type="project" value="InterPro"/>
</dbReference>
<dbReference type="SUPFAM" id="SSF47113">
    <property type="entry name" value="Histone-fold"/>
    <property type="match status" value="1"/>
</dbReference>
<evidence type="ECO:0000256" key="1">
    <source>
        <dbReference type="ARBA" id="ARBA00004286"/>
    </source>
</evidence>
<feature type="compositionally biased region" description="Basic residues" evidence="5">
    <location>
        <begin position="69"/>
        <end position="90"/>
    </location>
</feature>
<dbReference type="HOGENOM" id="CLU_2078751_0_0_1"/>
<gene>
    <name evidence="7" type="ORF">SEPMUDRAFT_34465</name>
</gene>
<dbReference type="GO" id="GO:0046982">
    <property type="term" value="F:protein heterodimerization activity"/>
    <property type="evidence" value="ECO:0007669"/>
    <property type="project" value="InterPro"/>
</dbReference>
<feature type="domain" description="Core Histone H2A/H2B/H3" evidence="6">
    <location>
        <begin position="3"/>
        <end position="37"/>
    </location>
</feature>
<dbReference type="AlphaFoldDB" id="N1QKX0"/>
<keyword evidence="4" id="KW-0544">Nucleosome core</keyword>
<sequence length="131" mass="14411">EQCESIVTKVFSSANLLAIHCKRVTVMAKDLECLRRLLKEWNVWPDNYVVAPYSSGPVNPSTMYEPRSKTKKTKSKPTPKKPTAKKRKKTPASLSEDESSDDPDNPSAQTGTQTGTSGQTDANNQDPPSTD</sequence>